<dbReference type="Pfam" id="PF00561">
    <property type="entry name" value="Abhydrolase_1"/>
    <property type="match status" value="1"/>
</dbReference>
<dbReference type="PRINTS" id="PR00793">
    <property type="entry name" value="PROAMNOPTASE"/>
</dbReference>
<dbReference type="InterPro" id="IPR002410">
    <property type="entry name" value="Peptidase_S33"/>
</dbReference>
<gene>
    <name evidence="5" type="ORF">GBK04_26815</name>
</gene>
<sequence length="332" mass="37613">MKTFSKLLSFVLLLMLLACGDRDPQPFEESTLFLRNKGADMPIWVKGNRASDKIILYVHGGPGDCAMCYRYHLKGLETEAMVAYWDQRVAGTSSGKVDEGTLRYAQFSEDMGYAIKLLKKQYPGAKIYLLAHSFGVELSWQYLTSGTHQQEVAGLMVVNGMFSFANWLAAVREWALREAQKQGNTEAETYLQAHPVTPENAATIEWEPIYRWMYKLGGNPVSLYDDGKYLINYAFNSPNTALAQFTHGKAYSYYGNVESRRFEKGPFLKDIRIPVGLFWGVKDGVVPVEVGEATKKMLTNAPVTEVRFAESWHEPFITETDKFTRAVLDFVR</sequence>
<dbReference type="GO" id="GO:0006508">
    <property type="term" value="P:proteolysis"/>
    <property type="evidence" value="ECO:0007669"/>
    <property type="project" value="InterPro"/>
</dbReference>
<dbReference type="AlphaFoldDB" id="A0A7C9F611"/>
<dbReference type="Gene3D" id="3.40.50.1820">
    <property type="entry name" value="alpha/beta hydrolase"/>
    <property type="match status" value="1"/>
</dbReference>
<dbReference type="PROSITE" id="PS51257">
    <property type="entry name" value="PROKAR_LIPOPROTEIN"/>
    <property type="match status" value="1"/>
</dbReference>
<dbReference type="RefSeq" id="WP_152765103.1">
    <property type="nucleotide sequence ID" value="NZ_WHLY01000002.1"/>
</dbReference>
<evidence type="ECO:0000259" key="4">
    <source>
        <dbReference type="Pfam" id="PF00561"/>
    </source>
</evidence>
<protein>
    <submittedName>
        <fullName evidence="5">Alpha/beta fold hydrolase</fullName>
    </submittedName>
</protein>
<comment type="caution">
    <text evidence="5">The sequence shown here is derived from an EMBL/GenBank/DDBJ whole genome shotgun (WGS) entry which is preliminary data.</text>
</comment>
<evidence type="ECO:0000256" key="3">
    <source>
        <dbReference type="SAM" id="SignalP"/>
    </source>
</evidence>
<proteinExistence type="inferred from homology"/>
<dbReference type="Proteomes" id="UP000479293">
    <property type="component" value="Unassembled WGS sequence"/>
</dbReference>
<name>A0A7C9F611_9BACT</name>
<evidence type="ECO:0000256" key="1">
    <source>
        <dbReference type="ARBA" id="ARBA00010088"/>
    </source>
</evidence>
<dbReference type="InterPro" id="IPR029058">
    <property type="entry name" value="AB_hydrolase_fold"/>
</dbReference>
<evidence type="ECO:0000313" key="5">
    <source>
        <dbReference type="EMBL" id="MPR36845.1"/>
    </source>
</evidence>
<dbReference type="InterPro" id="IPR000073">
    <property type="entry name" value="AB_hydrolase_1"/>
</dbReference>
<keyword evidence="2 5" id="KW-0378">Hydrolase</keyword>
<keyword evidence="6" id="KW-1185">Reference proteome</keyword>
<reference evidence="5 6" key="1">
    <citation type="submission" date="2019-10" db="EMBL/GenBank/DDBJ databases">
        <title>Draft Genome Sequence of Cytophagaceae sp. SJW1-29.</title>
        <authorList>
            <person name="Choi A."/>
        </authorList>
    </citation>
    <scope>NUCLEOTIDE SEQUENCE [LARGE SCALE GENOMIC DNA]</scope>
    <source>
        <strain evidence="5 6">SJW1-29</strain>
    </source>
</reference>
<evidence type="ECO:0000313" key="6">
    <source>
        <dbReference type="Proteomes" id="UP000479293"/>
    </source>
</evidence>
<keyword evidence="3" id="KW-0732">Signal</keyword>
<accession>A0A7C9F611</accession>
<dbReference type="EMBL" id="WHLY01000002">
    <property type="protein sequence ID" value="MPR36845.1"/>
    <property type="molecule type" value="Genomic_DNA"/>
</dbReference>
<feature type="domain" description="AB hydrolase-1" evidence="4">
    <location>
        <begin position="54"/>
        <end position="319"/>
    </location>
</feature>
<feature type="signal peptide" evidence="3">
    <location>
        <begin position="1"/>
        <end position="20"/>
    </location>
</feature>
<evidence type="ECO:0000256" key="2">
    <source>
        <dbReference type="ARBA" id="ARBA00022801"/>
    </source>
</evidence>
<organism evidence="5 6">
    <name type="scientific">Salmonirosea aquatica</name>
    <dbReference type="NCBI Taxonomy" id="2654236"/>
    <lineage>
        <taxon>Bacteria</taxon>
        <taxon>Pseudomonadati</taxon>
        <taxon>Bacteroidota</taxon>
        <taxon>Cytophagia</taxon>
        <taxon>Cytophagales</taxon>
        <taxon>Spirosomataceae</taxon>
        <taxon>Salmonirosea</taxon>
    </lineage>
</organism>
<comment type="similarity">
    <text evidence="1">Belongs to the peptidase S33 family.</text>
</comment>
<dbReference type="SUPFAM" id="SSF53474">
    <property type="entry name" value="alpha/beta-Hydrolases"/>
    <property type="match status" value="1"/>
</dbReference>
<dbReference type="GO" id="GO:0008233">
    <property type="term" value="F:peptidase activity"/>
    <property type="evidence" value="ECO:0007669"/>
    <property type="project" value="InterPro"/>
</dbReference>
<feature type="chain" id="PRO_5028945094" evidence="3">
    <location>
        <begin position="21"/>
        <end position="332"/>
    </location>
</feature>